<evidence type="ECO:0000313" key="3">
    <source>
        <dbReference type="EMBL" id="PIV13902.1"/>
    </source>
</evidence>
<accession>A0A2H9P9X8</accession>
<feature type="domain" description="Metallo-beta-lactamase" evidence="1">
    <location>
        <begin position="2"/>
        <end position="183"/>
    </location>
</feature>
<dbReference type="EMBL" id="PFIH01000044">
    <property type="protein sequence ID" value="PIX28024.1"/>
    <property type="molecule type" value="Genomic_DNA"/>
</dbReference>
<reference evidence="7 8" key="2">
    <citation type="submission" date="2017-09" db="EMBL/GenBank/DDBJ databases">
        <title>Depth-based differentiation of microbial function through sediment-hosted aquifers and enrichment of novel symbionts in the deep terrestrial subsurface.</title>
        <authorList>
            <person name="Probst A.J."/>
            <person name="Ladd B."/>
            <person name="Jarett J.K."/>
            <person name="Geller-Mcgrath D.E."/>
            <person name="Sieber C.M.K."/>
            <person name="Emerson J.B."/>
            <person name="Anantharaman K."/>
            <person name="Thomas B.C."/>
            <person name="Malmstrom R."/>
            <person name="Stieglmeier M."/>
            <person name="Klingl A."/>
            <person name="Woyke T."/>
            <person name="Ryan C.M."/>
            <person name="Banfield J.F."/>
        </authorList>
    </citation>
    <scope>NUCLEOTIDE SEQUENCE [LARGE SCALE GENOMIC DNA]</scope>
</reference>
<evidence type="ECO:0000259" key="1">
    <source>
        <dbReference type="SMART" id="SM00849"/>
    </source>
</evidence>
<dbReference type="EMBL" id="PFMG01000046">
    <property type="protein sequence ID" value="PIY99754.1"/>
    <property type="molecule type" value="Genomic_DNA"/>
</dbReference>
<dbReference type="AlphaFoldDB" id="A0A2G9LJ98"/>
<evidence type="ECO:0000313" key="4">
    <source>
        <dbReference type="EMBL" id="PIV89911.1"/>
    </source>
</evidence>
<dbReference type="SMART" id="SM00849">
    <property type="entry name" value="Lactamase_B"/>
    <property type="match status" value="1"/>
</dbReference>
<dbReference type="EMBL" id="PFFF01000002">
    <property type="protein sequence ID" value="PIV89911.1"/>
    <property type="molecule type" value="Genomic_DNA"/>
</dbReference>
<gene>
    <name evidence="3" type="ORF">COS45_00380</name>
    <name evidence="4" type="ORF">COW47_00180</name>
    <name evidence="2" type="ORF">COW69_01840</name>
    <name evidence="6" type="ORF">COY63_01895</name>
    <name evidence="5" type="ORF">COZ66_01740</name>
</gene>
<evidence type="ECO:0000313" key="7">
    <source>
        <dbReference type="Proteomes" id="UP000228874"/>
    </source>
</evidence>
<dbReference type="Proteomes" id="UP000229789">
    <property type="component" value="Unassembled WGS sequence"/>
</dbReference>
<dbReference type="EMBL" id="PCUF01000022">
    <property type="protein sequence ID" value="PIN66532.1"/>
    <property type="molecule type" value="Genomic_DNA"/>
</dbReference>
<organism evidence="2 9">
    <name type="scientific">Huberarchaeum crystalense</name>
    <dbReference type="NCBI Taxonomy" id="2014257"/>
    <lineage>
        <taxon>Archaea</taxon>
        <taxon>Candidatus Huberarchaeota</taxon>
        <taxon>Candidatus Huberarchaeia</taxon>
        <taxon>Candidatus Huberarchaeales</taxon>
        <taxon>Candidatus Huberarchaeaceae</taxon>
        <taxon>Candidatus Huberarchaeum</taxon>
    </lineage>
</organism>
<dbReference type="InterPro" id="IPR050114">
    <property type="entry name" value="UPF0173_UPF0282_UlaG_hydrolase"/>
</dbReference>
<evidence type="ECO:0000313" key="5">
    <source>
        <dbReference type="EMBL" id="PIX28024.1"/>
    </source>
</evidence>
<dbReference type="Proteomes" id="UP000228989">
    <property type="component" value="Unassembled WGS sequence"/>
</dbReference>
<accession>A0A2H9MMX6</accession>
<evidence type="ECO:0000313" key="6">
    <source>
        <dbReference type="EMBL" id="PIY99754.1"/>
    </source>
</evidence>
<dbReference type="PANTHER" id="PTHR43546:SF3">
    <property type="entry name" value="UPF0173 METAL-DEPENDENT HYDROLASE MJ1163"/>
    <property type="match status" value="1"/>
</dbReference>
<name>A0A2G9LJ98_HUBC1</name>
<dbReference type="Proteomes" id="UP000228874">
    <property type="component" value="Unassembled WGS sequence"/>
</dbReference>
<dbReference type="Proteomes" id="UP000230713">
    <property type="component" value="Unassembled WGS sequence"/>
</dbReference>
<dbReference type="Pfam" id="PF13483">
    <property type="entry name" value="Lactamase_B_3"/>
    <property type="match status" value="1"/>
</dbReference>
<proteinExistence type="predicted"/>
<comment type="caution">
    <text evidence="2">The sequence shown here is derived from an EMBL/GenBank/DDBJ whole genome shotgun (WGS) entry which is preliminary data.</text>
</comment>
<dbReference type="EMBL" id="PEUT01000007">
    <property type="protein sequence ID" value="PIV13902.1"/>
    <property type="molecule type" value="Genomic_DNA"/>
</dbReference>
<dbReference type="Proteomes" id="UP000231449">
    <property type="component" value="Unassembled WGS sequence"/>
</dbReference>
<dbReference type="PANTHER" id="PTHR43546">
    <property type="entry name" value="UPF0173 METAL-DEPENDENT HYDROLASE MJ1163-RELATED"/>
    <property type="match status" value="1"/>
</dbReference>
<evidence type="ECO:0000313" key="8">
    <source>
        <dbReference type="Proteomes" id="UP000228989"/>
    </source>
</evidence>
<accession>A0A2H9N298</accession>
<accession>A0A2G9LJ98</accession>
<dbReference type="InterPro" id="IPR001279">
    <property type="entry name" value="Metallo-B-lactamas"/>
</dbReference>
<protein>
    <recommendedName>
        <fullName evidence="1">Metallo-beta-lactamase domain-containing protein</fullName>
    </recommendedName>
</protein>
<dbReference type="Gene3D" id="3.60.15.10">
    <property type="entry name" value="Ribonuclease Z/Hydroxyacylglutathione hydrolase-like"/>
    <property type="match status" value="1"/>
</dbReference>
<sequence length="220" mass="24608">MHKSTVLLTTQDGKRLLIDPGKYNLDPGKLTLETFPTSDVIVITHKHADHFDIDLLKTILTKSIPVIFTNTEIKESLKKYGITAKEISEGVTVTEAGFSITAIRTDHIVRDEKIINFGLVVSADGTNLYHTSDTLFIEPSHLPRETRTKYLLVPISNRGVVMGIDDALVFSSELKSKVVIPIHYDSPKDKNRVDPKEFAEKASRLGIKVRILVFGEEIEL</sequence>
<reference evidence="2 9" key="1">
    <citation type="submission" date="2017-09" db="EMBL/GenBank/DDBJ databases">
        <title>Depth-based differentiation of microbial function through sediment-hosted aquifers and enrichment of novel symbionts in the deep terrestrial subsurface.</title>
        <authorList>
            <person name="Probst A.J."/>
            <person name="Ladd B."/>
            <person name="Jarett J.K."/>
            <person name="Geller-Mcgrath D.E."/>
            <person name="Sieber C.M."/>
            <person name="Emerson J.B."/>
            <person name="Anantharaman K."/>
            <person name="Thomas B.C."/>
            <person name="Malmstrom R."/>
            <person name="Stieglmeier M."/>
            <person name="Klingl A."/>
            <person name="Woyke T."/>
            <person name="Ryan C.M."/>
            <person name="Banfield J.F."/>
        </authorList>
    </citation>
    <scope>NUCLEOTIDE SEQUENCE [LARGE SCALE GENOMIC DNA]</scope>
    <source>
        <strain evidence="3">CG03_land_8_20_14_0_80_31_114</strain>
        <strain evidence="4">CG17_big_fil_post_rev_8_21_14_2_50_31_73</strain>
        <strain evidence="2">CG18_big_fil_WC_8_21_14_2_50_31_19</strain>
        <strain evidence="6">CG_4_10_14_0_8_um_filter_31_133</strain>
        <strain evidence="5">CG_4_8_14_3_um_filter</strain>
    </source>
</reference>
<accession>A0A2H9M2U6</accession>
<dbReference type="InterPro" id="IPR036866">
    <property type="entry name" value="RibonucZ/Hydroxyglut_hydro"/>
</dbReference>
<dbReference type="SUPFAM" id="SSF56281">
    <property type="entry name" value="Metallo-hydrolase/oxidoreductase"/>
    <property type="match status" value="1"/>
</dbReference>
<evidence type="ECO:0000313" key="2">
    <source>
        <dbReference type="EMBL" id="PIN66532.1"/>
    </source>
</evidence>
<evidence type="ECO:0000313" key="9">
    <source>
        <dbReference type="Proteomes" id="UP000229789"/>
    </source>
</evidence>